<gene>
    <name evidence="2" type="ORF">GCM10023143_20740</name>
</gene>
<keyword evidence="3" id="KW-1185">Reference proteome</keyword>
<dbReference type="Proteomes" id="UP001501207">
    <property type="component" value="Unassembled WGS sequence"/>
</dbReference>
<comment type="caution">
    <text evidence="2">The sequence shown here is derived from an EMBL/GenBank/DDBJ whole genome shotgun (WGS) entry which is preliminary data.</text>
</comment>
<reference evidence="3" key="1">
    <citation type="journal article" date="2019" name="Int. J. Syst. Evol. Microbiol.">
        <title>The Global Catalogue of Microorganisms (GCM) 10K type strain sequencing project: providing services to taxonomists for standard genome sequencing and annotation.</title>
        <authorList>
            <consortium name="The Broad Institute Genomics Platform"/>
            <consortium name="The Broad Institute Genome Sequencing Center for Infectious Disease"/>
            <person name="Wu L."/>
            <person name="Ma J."/>
        </authorList>
    </citation>
    <scope>NUCLEOTIDE SEQUENCE [LARGE SCALE GENOMIC DNA]</scope>
    <source>
        <strain evidence="3">JCM 17664</strain>
    </source>
</reference>
<accession>A0ABP8FUZ7</accession>
<dbReference type="InterPro" id="IPR001296">
    <property type="entry name" value="Glyco_trans_1"/>
</dbReference>
<name>A0ABP8FUZ7_9BACT</name>
<dbReference type="Gene3D" id="3.40.50.2000">
    <property type="entry name" value="Glycogen Phosphorylase B"/>
    <property type="match status" value="1"/>
</dbReference>
<dbReference type="SUPFAM" id="SSF53756">
    <property type="entry name" value="UDP-Glycosyltransferase/glycogen phosphorylase"/>
    <property type="match status" value="1"/>
</dbReference>
<evidence type="ECO:0000313" key="2">
    <source>
        <dbReference type="EMBL" id="GAA4311565.1"/>
    </source>
</evidence>
<evidence type="ECO:0000313" key="3">
    <source>
        <dbReference type="Proteomes" id="UP001501207"/>
    </source>
</evidence>
<proteinExistence type="predicted"/>
<dbReference type="Pfam" id="PF00534">
    <property type="entry name" value="Glycos_transf_1"/>
    <property type="match status" value="1"/>
</dbReference>
<dbReference type="EMBL" id="BAABFN010000004">
    <property type="protein sequence ID" value="GAA4311565.1"/>
    <property type="molecule type" value="Genomic_DNA"/>
</dbReference>
<feature type="domain" description="Glycosyl transferase family 1" evidence="1">
    <location>
        <begin position="167"/>
        <end position="312"/>
    </location>
</feature>
<organism evidence="2 3">
    <name type="scientific">Compostibacter hankyongensis</name>
    <dbReference type="NCBI Taxonomy" id="1007089"/>
    <lineage>
        <taxon>Bacteria</taxon>
        <taxon>Pseudomonadati</taxon>
        <taxon>Bacteroidota</taxon>
        <taxon>Chitinophagia</taxon>
        <taxon>Chitinophagales</taxon>
        <taxon>Chitinophagaceae</taxon>
        <taxon>Compostibacter</taxon>
    </lineage>
</organism>
<protein>
    <submittedName>
        <fullName evidence="2">Glycosyltransferase</fullName>
    </submittedName>
</protein>
<evidence type="ECO:0000259" key="1">
    <source>
        <dbReference type="Pfam" id="PF00534"/>
    </source>
</evidence>
<sequence>MIDAFKELGYHVELIEGYVNKRKIAIRNIRKNILKGIKYEFFYSESSTMPTALTEKNHLPANPLLDFNFFLFCKKNKIPIGLFYRDIYWMYPDLYDAKVPYIKRIFSKFFYQYDLRMYKKTVSTLFLPSLRMGNQLSRYNFNIEALPPGLNGLNSSPNNGDIYIQRSGKLRILYIGGTSPLYNFSHILEAIKGTPQFILTICTRENEWNIHHKIFSPHLGENIRIVHKHGDDIKELYNTTDICLSSFKHHEYWDFAMGMKNFEYIAYGKPIIATSNTEIGDFVTKNDIGWTISDNAEEARTLFSKLLKEPESIAHKKVNVEKIQKENRWINRAKSVVRALNG</sequence>